<gene>
    <name evidence="1" type="ORF">SLA_7233</name>
</gene>
<sequence>MLAASCDVSTMLWALTALRQSVVDDPPDDDEVLFAAIDAVMDPCHAPAPPAATTAASALLGQFPYRRRHGREVALKAAAFSEEDVAWITFQFRRATEPTINRATVRVRPAPTDLIAQARALHQGMSEGDDTVGYLRRYAQALLDLLDLVRGDAA</sequence>
<keyword evidence="2" id="KW-1185">Reference proteome</keyword>
<accession>A0A160P7Z2</accession>
<dbReference type="AlphaFoldDB" id="A0A160P7Z2"/>
<proteinExistence type="predicted"/>
<dbReference type="EMBL" id="AP017424">
    <property type="protein sequence ID" value="BAU88099.1"/>
    <property type="molecule type" value="Genomic_DNA"/>
</dbReference>
<protein>
    <submittedName>
        <fullName evidence="1">Uncharacterized protein</fullName>
    </submittedName>
</protein>
<reference evidence="1 2" key="1">
    <citation type="journal article" date="2016" name="Genome Announc.">
        <title>Complete Genome Sequence of Thiostrepton-Producing Streptomyces laurentii ATCC 31255.</title>
        <authorList>
            <person name="Doi K."/>
            <person name="Fujino Y."/>
            <person name="Nagayoshi Y."/>
            <person name="Ohshima T."/>
            <person name="Ogata S."/>
        </authorList>
    </citation>
    <scope>NUCLEOTIDE SEQUENCE [LARGE SCALE GENOMIC DNA]</scope>
    <source>
        <strain evidence="1 2">ATCC 31255</strain>
    </source>
</reference>
<evidence type="ECO:0000313" key="2">
    <source>
        <dbReference type="Proteomes" id="UP000217676"/>
    </source>
</evidence>
<name>A0A160P7Z2_STRLU</name>
<dbReference type="Proteomes" id="UP000217676">
    <property type="component" value="Chromosome"/>
</dbReference>
<evidence type="ECO:0000313" key="1">
    <source>
        <dbReference type="EMBL" id="BAU88099.1"/>
    </source>
</evidence>
<organism evidence="1 2">
    <name type="scientific">Streptomyces laurentii</name>
    <dbReference type="NCBI Taxonomy" id="39478"/>
    <lineage>
        <taxon>Bacteria</taxon>
        <taxon>Bacillati</taxon>
        <taxon>Actinomycetota</taxon>
        <taxon>Actinomycetes</taxon>
        <taxon>Kitasatosporales</taxon>
        <taxon>Streptomycetaceae</taxon>
        <taxon>Streptomyces</taxon>
    </lineage>
</organism>
<dbReference type="KEGG" id="slau:SLA_7233"/>